<evidence type="ECO:0000313" key="2">
    <source>
        <dbReference type="EMBL" id="KAG8466610.1"/>
    </source>
</evidence>
<feature type="region of interest" description="Disordered" evidence="1">
    <location>
        <begin position="375"/>
        <end position="407"/>
    </location>
</feature>
<dbReference type="Proteomes" id="UP000751190">
    <property type="component" value="Unassembled WGS sequence"/>
</dbReference>
<evidence type="ECO:0000313" key="3">
    <source>
        <dbReference type="Proteomes" id="UP000751190"/>
    </source>
</evidence>
<organism evidence="2 3">
    <name type="scientific">Diacronema lutheri</name>
    <name type="common">Unicellular marine alga</name>
    <name type="synonym">Monochrysis lutheri</name>
    <dbReference type="NCBI Taxonomy" id="2081491"/>
    <lineage>
        <taxon>Eukaryota</taxon>
        <taxon>Haptista</taxon>
        <taxon>Haptophyta</taxon>
        <taxon>Pavlovophyceae</taxon>
        <taxon>Pavlovales</taxon>
        <taxon>Pavlovaceae</taxon>
        <taxon>Diacronema</taxon>
    </lineage>
</organism>
<proteinExistence type="predicted"/>
<evidence type="ECO:0000256" key="1">
    <source>
        <dbReference type="SAM" id="MobiDB-lite"/>
    </source>
</evidence>
<reference evidence="2" key="1">
    <citation type="submission" date="2021-05" db="EMBL/GenBank/DDBJ databases">
        <title>The genome of the haptophyte Pavlova lutheri (Diacronema luteri, Pavlovales) - a model for lipid biosynthesis in eukaryotic algae.</title>
        <authorList>
            <person name="Hulatt C.J."/>
            <person name="Posewitz M.C."/>
        </authorList>
    </citation>
    <scope>NUCLEOTIDE SEQUENCE</scope>
    <source>
        <strain evidence="2">NIVA-4/92</strain>
    </source>
</reference>
<gene>
    <name evidence="2" type="ORF">KFE25_007989</name>
</gene>
<keyword evidence="3" id="KW-1185">Reference proteome</keyword>
<accession>A0A8J6CE67</accession>
<dbReference type="AlphaFoldDB" id="A0A8J6CE67"/>
<comment type="caution">
    <text evidence="2">The sequence shown here is derived from an EMBL/GenBank/DDBJ whole genome shotgun (WGS) entry which is preliminary data.</text>
</comment>
<dbReference type="EMBL" id="JAGTXO010000007">
    <property type="protein sequence ID" value="KAG8466610.1"/>
    <property type="molecule type" value="Genomic_DNA"/>
</dbReference>
<sequence length="961" mass="98053">MLRAGLAAIFGVGALLLGVQFVAVQLPAGPLPLPPPALVVHVVNLFASGAVAEGGRGGGGVDGAPELYDEYALARASWERALEYARARGVHVDLVAACFRADADALVRPPLRPIPHPLRHSFNGSGRLPLLREILAGALDASSAPWLAYTNSDIIVRADFYVRLARLIGAARGAPHAYSITRRDIPPVRASAALDVVEAAEGVPHRGHDTFLLPRAHAASLARAGLGSVSIAYSPVGCFFMQALSLLGPLSVLRDTGWTLHTTAKDAQPPTARTAGMATDAAPAGLAAQLSAGALSDEAALRDGRTRAQMARNRDSTLLNWLQGIDGLASAHPRALGRCCASPARRGAYACCVAHCALADVSMHAAMLSARCAESSAPPRADGGSADGGGDGGGGGGGGGAATGRGESEPTVLVVVEQELDVRLEAHAYTLRLLDQLGRSVGARLIVGHVRPLHSGGTDGGGGGGGGSGGKGGAGEVTPLGGPAPGVVWGTMPAAVLTHRSLGARDAAERRRRHVALSPTDLSPLTAEWLAAQRVCAVIAVLSGVQPGPKPRVVSRGDGFSVADPSYATLVRQLVAIVLRARAGAAAAAATAAAVGGAGGAMGALGALPLALATAGLVGAEDASDYADAAALERAEGASDALWALSEAADAQWRLRLRAACAEGVTTLFVASEAEAADLVERRSCAHAADVVATGAPSSVPVVESLPFTQPHGLAALQRRAPLEFEAREHVLFVGTPGGKAELSVRWLLRHVWPLVGLLDARLSLTLIGGYVTDENGAVTFGSWAPALAAAVEEARRLGRSDAELSAMRRVFVLSGPPSDLPSVLRMHRILVDPAFPGGNSSTLSYAAMLALANGAAVVSTSARGIGCAPPGSVRACEAVAVAPAADAAEFAALIARLHADRGAWLAQVAYAQRHAALHLSEQALMDGNALERLLDRAAPVARVVSQPAVKRSSRPASLRL</sequence>
<protein>
    <submittedName>
        <fullName evidence="2">Uncharacterized protein</fullName>
    </submittedName>
</protein>
<feature type="compositionally biased region" description="Gly residues" evidence="1">
    <location>
        <begin position="457"/>
        <end position="475"/>
    </location>
</feature>
<dbReference type="SUPFAM" id="SSF53756">
    <property type="entry name" value="UDP-Glycosyltransferase/glycogen phosphorylase"/>
    <property type="match status" value="1"/>
</dbReference>
<feature type="compositionally biased region" description="Gly residues" evidence="1">
    <location>
        <begin position="385"/>
        <end position="403"/>
    </location>
</feature>
<feature type="region of interest" description="Disordered" evidence="1">
    <location>
        <begin position="454"/>
        <end position="475"/>
    </location>
</feature>
<name>A0A8J6CE67_DIALT</name>